<accession>A0A1D1UWW6</accession>
<comment type="caution">
    <text evidence="1">The sequence shown here is derived from an EMBL/GenBank/DDBJ whole genome shotgun (WGS) entry which is preliminary data.</text>
</comment>
<gene>
    <name evidence="1" type="primary">RvY_03037-1</name>
    <name evidence="1" type="synonym">RvY_03037.1</name>
    <name evidence="1" type="ORF">RvY_03037</name>
</gene>
<reference evidence="1 2" key="1">
    <citation type="journal article" date="2016" name="Nat. Commun.">
        <title>Extremotolerant tardigrade genome and improved radiotolerance of human cultured cells by tardigrade-unique protein.</title>
        <authorList>
            <person name="Hashimoto T."/>
            <person name="Horikawa D.D."/>
            <person name="Saito Y."/>
            <person name="Kuwahara H."/>
            <person name="Kozuka-Hata H."/>
            <person name="Shin-I T."/>
            <person name="Minakuchi Y."/>
            <person name="Ohishi K."/>
            <person name="Motoyama A."/>
            <person name="Aizu T."/>
            <person name="Enomoto A."/>
            <person name="Kondo K."/>
            <person name="Tanaka S."/>
            <person name="Hara Y."/>
            <person name="Koshikawa S."/>
            <person name="Sagara H."/>
            <person name="Miura T."/>
            <person name="Yokobori S."/>
            <person name="Miyagawa K."/>
            <person name="Suzuki Y."/>
            <person name="Kubo T."/>
            <person name="Oyama M."/>
            <person name="Kohara Y."/>
            <person name="Fujiyama A."/>
            <person name="Arakawa K."/>
            <person name="Katayama T."/>
            <person name="Toyoda A."/>
            <person name="Kunieda T."/>
        </authorList>
    </citation>
    <scope>NUCLEOTIDE SEQUENCE [LARGE SCALE GENOMIC DNA]</scope>
    <source>
        <strain evidence="1 2">YOKOZUNA-1</strain>
    </source>
</reference>
<proteinExistence type="predicted"/>
<dbReference type="Proteomes" id="UP000186922">
    <property type="component" value="Unassembled WGS sequence"/>
</dbReference>
<keyword evidence="2" id="KW-1185">Reference proteome</keyword>
<dbReference type="OrthoDB" id="2016582at2759"/>
<evidence type="ECO:0000313" key="1">
    <source>
        <dbReference type="EMBL" id="GAU90648.1"/>
    </source>
</evidence>
<name>A0A1D1UWW6_RAMVA</name>
<sequence length="257" mass="27850">MAVFGANSEPKACPLAYALSRSQTQRTQTESLRQLHIHTVVREEEKTLGLELNPTKCKPVLFGGSLQGRQASEDAAAIVYPGILFPSRSGLSSLGATLMGKGLEEAVRARTSPLPAGELSLPPEASLHFVVFSFLEGLMGTGRVRRGGAASLAEIFNAEMTSGPWRQASIPTRTRASGSTHFRRCRFGNLLDNNCLRFSIGVRLGAKLCRSRMCRCGAYVDEYGQHGLSCNFSGGRYSRQSVLNESLIRALTDTCHP</sequence>
<dbReference type="AlphaFoldDB" id="A0A1D1UWW6"/>
<protein>
    <submittedName>
        <fullName evidence="1">Uncharacterized protein</fullName>
    </submittedName>
</protein>
<dbReference type="EMBL" id="BDGG01000001">
    <property type="protein sequence ID" value="GAU90648.1"/>
    <property type="molecule type" value="Genomic_DNA"/>
</dbReference>
<evidence type="ECO:0000313" key="2">
    <source>
        <dbReference type="Proteomes" id="UP000186922"/>
    </source>
</evidence>
<organism evidence="1 2">
    <name type="scientific">Ramazzottius varieornatus</name>
    <name type="common">Water bear</name>
    <name type="synonym">Tardigrade</name>
    <dbReference type="NCBI Taxonomy" id="947166"/>
    <lineage>
        <taxon>Eukaryota</taxon>
        <taxon>Metazoa</taxon>
        <taxon>Ecdysozoa</taxon>
        <taxon>Tardigrada</taxon>
        <taxon>Eutardigrada</taxon>
        <taxon>Parachela</taxon>
        <taxon>Hypsibioidea</taxon>
        <taxon>Ramazzottiidae</taxon>
        <taxon>Ramazzottius</taxon>
    </lineage>
</organism>